<feature type="transmembrane region" description="Helical" evidence="5">
    <location>
        <begin position="363"/>
        <end position="386"/>
    </location>
</feature>
<evidence type="ECO:0000313" key="6">
    <source>
        <dbReference type="EMBL" id="RDB36415.1"/>
    </source>
</evidence>
<dbReference type="PANTHER" id="PTHR47547">
    <property type="match status" value="1"/>
</dbReference>
<feature type="transmembrane region" description="Helical" evidence="5">
    <location>
        <begin position="276"/>
        <end position="299"/>
    </location>
</feature>
<feature type="transmembrane region" description="Helical" evidence="5">
    <location>
        <begin position="39"/>
        <end position="60"/>
    </location>
</feature>
<accession>A0A369KUM7</accession>
<keyword evidence="4 5" id="KW-0472">Membrane</keyword>
<keyword evidence="7" id="KW-1185">Reference proteome</keyword>
<reference evidence="6" key="1">
    <citation type="submission" date="2018-04" db="EMBL/GenBank/DDBJ databases">
        <title>Draft genome sequence of the Candidatus Spirobacillus cienkowskii, a pathogen of freshwater Daphnia species, reconstructed from hemolymph metagenomic reads.</title>
        <authorList>
            <person name="Bresciani L."/>
            <person name="Lemos L.N."/>
            <person name="Wale N."/>
            <person name="Lin J.Y."/>
            <person name="Fernandes G.R."/>
            <person name="Duffy M.A."/>
            <person name="Rodrigues J.M."/>
        </authorList>
    </citation>
    <scope>NUCLEOTIDE SEQUENCE [LARGE SCALE GENOMIC DNA]</scope>
    <source>
        <strain evidence="6">Binning01</strain>
    </source>
</reference>
<dbReference type="GO" id="GO:0016020">
    <property type="term" value="C:membrane"/>
    <property type="evidence" value="ECO:0007669"/>
    <property type="project" value="UniProtKB-SubCell"/>
</dbReference>
<dbReference type="Proteomes" id="UP000253934">
    <property type="component" value="Unassembled WGS sequence"/>
</dbReference>
<dbReference type="AlphaFoldDB" id="A0A369KUM7"/>
<feature type="transmembrane region" description="Helical" evidence="5">
    <location>
        <begin position="232"/>
        <end position="256"/>
    </location>
</feature>
<sequence length="512" mass="57148">MTKVTKINLLFLSLGSIIGSGWLYGAFYTAKTAGNSGVISWVLGGIMYAIIALSYAEVALNKNFNNLSEAAGFTFGNSGKTLVSILTWIWTALIPPIEVQATIQYASNYFPWIKGDSKDFSLSIYGVLFAVFLMFVMFFINIFAINTVGKFNKWITVFKVIVPSVVIGIFCYVIFLNPQNAMQNLSSDIFSSGMSGTLTAISSCGIAFSFIGFQTAIFLANETVNPQRNVPFAVFGSIFIACIIYVLLQITFNLSIPSQYLSNGWENLNFNGDAGPIAGLLAIFGFVSISLFLYVDAIISPFGTGLSYKISASRVLSDMGSSKILPKFLSLKNRFGSPYVSNFLNFLIGVAFILSVSGWQNMITILCGLIILTTTYVPLYALYARGSQYFESSFKTKNYNFISFLSFYFSNLMLVWCGWETVKYILVVFSILFVYILVKDIFKRNFQFNSIFHILIPIHMFSIGTTTYLKINIDSVYFELVSQFLISLILIVYLKFLILKNPAEVNKKEVTF</sequence>
<feature type="transmembrane region" description="Helical" evidence="5">
    <location>
        <begin position="157"/>
        <end position="176"/>
    </location>
</feature>
<dbReference type="Pfam" id="PF13520">
    <property type="entry name" value="AA_permease_2"/>
    <property type="match status" value="1"/>
</dbReference>
<feature type="transmembrane region" description="Helical" evidence="5">
    <location>
        <begin position="339"/>
        <end position="357"/>
    </location>
</feature>
<evidence type="ECO:0000256" key="4">
    <source>
        <dbReference type="ARBA" id="ARBA00023136"/>
    </source>
</evidence>
<organism evidence="6 7">
    <name type="scientific">Spirobacillus cienkowskii</name>
    <dbReference type="NCBI Taxonomy" id="495820"/>
    <lineage>
        <taxon>Bacteria</taxon>
        <taxon>Pseudomonadati</taxon>
        <taxon>Bdellovibrionota</taxon>
        <taxon>Oligoflexia</taxon>
        <taxon>Silvanigrellales</taxon>
        <taxon>Spirobacillus</taxon>
    </lineage>
</organism>
<keyword evidence="3 5" id="KW-1133">Transmembrane helix</keyword>
<feature type="transmembrane region" description="Helical" evidence="5">
    <location>
        <begin position="123"/>
        <end position="145"/>
    </location>
</feature>
<evidence type="ECO:0000256" key="3">
    <source>
        <dbReference type="ARBA" id="ARBA00022989"/>
    </source>
</evidence>
<proteinExistence type="predicted"/>
<feature type="transmembrane region" description="Helical" evidence="5">
    <location>
        <begin position="196"/>
        <end position="220"/>
    </location>
</feature>
<feature type="transmembrane region" description="Helical" evidence="5">
    <location>
        <begin position="81"/>
        <end position="103"/>
    </location>
</feature>
<evidence type="ECO:0000313" key="7">
    <source>
        <dbReference type="Proteomes" id="UP000253934"/>
    </source>
</evidence>
<name>A0A369KUM7_9BACT</name>
<evidence type="ECO:0000256" key="1">
    <source>
        <dbReference type="ARBA" id="ARBA00004141"/>
    </source>
</evidence>
<comment type="caution">
    <text evidence="6">The sequence shown here is derived from an EMBL/GenBank/DDBJ whole genome shotgun (WGS) entry which is preliminary data.</text>
</comment>
<comment type="subcellular location">
    <subcellularLocation>
        <location evidence="1">Membrane</location>
        <topology evidence="1">Multi-pass membrane protein</topology>
    </subcellularLocation>
</comment>
<feature type="transmembrane region" description="Helical" evidence="5">
    <location>
        <begin position="398"/>
        <end position="416"/>
    </location>
</feature>
<dbReference type="Gene3D" id="1.20.1740.10">
    <property type="entry name" value="Amino acid/polyamine transporter I"/>
    <property type="match status" value="1"/>
</dbReference>
<feature type="transmembrane region" description="Helical" evidence="5">
    <location>
        <begin position="422"/>
        <end position="438"/>
    </location>
</feature>
<feature type="transmembrane region" description="Helical" evidence="5">
    <location>
        <begin position="7"/>
        <end position="27"/>
    </location>
</feature>
<dbReference type="InterPro" id="IPR002293">
    <property type="entry name" value="AA/rel_permease1"/>
</dbReference>
<dbReference type="GO" id="GO:0022857">
    <property type="term" value="F:transmembrane transporter activity"/>
    <property type="evidence" value="ECO:0007669"/>
    <property type="project" value="InterPro"/>
</dbReference>
<keyword evidence="2 5" id="KW-0812">Transmembrane</keyword>
<feature type="transmembrane region" description="Helical" evidence="5">
    <location>
        <begin position="477"/>
        <end position="498"/>
    </location>
</feature>
<dbReference type="PIRSF" id="PIRSF006060">
    <property type="entry name" value="AA_transporter"/>
    <property type="match status" value="1"/>
</dbReference>
<evidence type="ECO:0000256" key="5">
    <source>
        <dbReference type="SAM" id="Phobius"/>
    </source>
</evidence>
<gene>
    <name evidence="6" type="ORF">DCC88_05285</name>
</gene>
<feature type="transmembrane region" description="Helical" evidence="5">
    <location>
        <begin position="450"/>
        <end position="471"/>
    </location>
</feature>
<dbReference type="PANTHER" id="PTHR47547:SF1">
    <property type="entry name" value="ASPARTATE-PROTON SYMPORTER"/>
    <property type="match status" value="1"/>
</dbReference>
<dbReference type="EMBL" id="QOVW01000061">
    <property type="protein sequence ID" value="RDB36415.1"/>
    <property type="molecule type" value="Genomic_DNA"/>
</dbReference>
<dbReference type="InterPro" id="IPR052962">
    <property type="entry name" value="AA_Transporter_AGT"/>
</dbReference>
<protein>
    <submittedName>
        <fullName evidence="6">APC family permease</fullName>
    </submittedName>
</protein>
<evidence type="ECO:0000256" key="2">
    <source>
        <dbReference type="ARBA" id="ARBA00022692"/>
    </source>
</evidence>